<evidence type="ECO:0000256" key="2">
    <source>
        <dbReference type="PROSITE-ProRule" id="PRU00176"/>
    </source>
</evidence>
<protein>
    <recommendedName>
        <fullName evidence="5">RRM domain-containing protein</fullName>
    </recommendedName>
</protein>
<evidence type="ECO:0000256" key="3">
    <source>
        <dbReference type="SAM" id="Coils"/>
    </source>
</evidence>
<evidence type="ECO:0000313" key="7">
    <source>
        <dbReference type="Proteomes" id="UP000245699"/>
    </source>
</evidence>
<dbReference type="CDD" id="cd12247">
    <property type="entry name" value="RRM2_U1A_like"/>
    <property type="match status" value="1"/>
</dbReference>
<organism evidence="6 7">
    <name type="scientific">Furculomyces boomerangus</name>
    <dbReference type="NCBI Taxonomy" id="61424"/>
    <lineage>
        <taxon>Eukaryota</taxon>
        <taxon>Fungi</taxon>
        <taxon>Fungi incertae sedis</taxon>
        <taxon>Zoopagomycota</taxon>
        <taxon>Kickxellomycotina</taxon>
        <taxon>Harpellomycetes</taxon>
        <taxon>Harpellales</taxon>
        <taxon>Harpellaceae</taxon>
        <taxon>Furculomyces</taxon>
    </lineage>
</organism>
<dbReference type="FunFam" id="3.30.70.330:FF:000029">
    <property type="entry name" value="U2 small nuclear ribonucleoprotein B"/>
    <property type="match status" value="1"/>
</dbReference>
<dbReference type="InterPro" id="IPR035979">
    <property type="entry name" value="RBD_domain_sf"/>
</dbReference>
<dbReference type="STRING" id="61424.A0A2T9Z4A0"/>
<feature type="domain" description="RRM" evidence="5">
    <location>
        <begin position="161"/>
        <end position="237"/>
    </location>
</feature>
<dbReference type="GO" id="GO:0003723">
    <property type="term" value="F:RNA binding"/>
    <property type="evidence" value="ECO:0007669"/>
    <property type="project" value="UniProtKB-UniRule"/>
</dbReference>
<keyword evidence="7" id="KW-1185">Reference proteome</keyword>
<evidence type="ECO:0000256" key="4">
    <source>
        <dbReference type="SAM" id="MobiDB-lite"/>
    </source>
</evidence>
<keyword evidence="3" id="KW-0175">Coiled coil</keyword>
<dbReference type="OrthoDB" id="277802at2759"/>
<feature type="coiled-coil region" evidence="3">
    <location>
        <begin position="102"/>
        <end position="133"/>
    </location>
</feature>
<dbReference type="Gene3D" id="3.30.70.330">
    <property type="match status" value="2"/>
</dbReference>
<dbReference type="Pfam" id="PF00076">
    <property type="entry name" value="RRM_1"/>
    <property type="match status" value="2"/>
</dbReference>
<gene>
    <name evidence="6" type="ORF">BB559_000786</name>
</gene>
<feature type="domain" description="RRM" evidence="5">
    <location>
        <begin position="37"/>
        <end position="96"/>
    </location>
</feature>
<feature type="region of interest" description="Disordered" evidence="4">
    <location>
        <begin position="1"/>
        <end position="24"/>
    </location>
</feature>
<reference evidence="6 7" key="1">
    <citation type="journal article" date="2018" name="MBio">
        <title>Comparative Genomics Reveals the Core Gene Toolbox for the Fungus-Insect Symbiosis.</title>
        <authorList>
            <person name="Wang Y."/>
            <person name="Stata M."/>
            <person name="Wang W."/>
            <person name="Stajich J.E."/>
            <person name="White M.M."/>
            <person name="Moncalvo J.M."/>
        </authorList>
    </citation>
    <scope>NUCLEOTIDE SEQUENCE [LARGE SCALE GENOMIC DNA]</scope>
    <source>
        <strain evidence="6 7">AUS-77-4</strain>
    </source>
</reference>
<evidence type="ECO:0000259" key="5">
    <source>
        <dbReference type="PROSITE" id="PS50102"/>
    </source>
</evidence>
<dbReference type="EMBL" id="MBFT01000040">
    <property type="protein sequence ID" value="PVU99366.1"/>
    <property type="molecule type" value="Genomic_DNA"/>
</dbReference>
<evidence type="ECO:0000256" key="1">
    <source>
        <dbReference type="ARBA" id="ARBA00022884"/>
    </source>
</evidence>
<comment type="caution">
    <text evidence="6">The sequence shown here is derived from an EMBL/GenBank/DDBJ whole genome shotgun (WGS) entry which is preliminary data.</text>
</comment>
<name>A0A2T9Z4A0_9FUNG</name>
<sequence length="237" mass="26667">MTTIPPSMDSFGGGTLPNIPGMPKKLPKNPPSLIFALETIFKTYGEIVEVRSNASLYRKGQAFVTFKNQEDATRALKEAQGFVLFDKPMMIQYSRSDSFKTVELEGRNLEEYINKHKEEKEKREKESLETKKKPITATRPTQFGYSSSGATGMISLNLPNKILFLEQVPGDVTKEELEGAFSRFNGFVEVRMVPGRTDIAFVEYDNEALAGAARASLGSKWEIRQNQPRVLISFARR</sequence>
<dbReference type="InterPro" id="IPR012677">
    <property type="entry name" value="Nucleotide-bd_a/b_plait_sf"/>
</dbReference>
<evidence type="ECO:0000313" key="6">
    <source>
        <dbReference type="EMBL" id="PVU99366.1"/>
    </source>
</evidence>
<dbReference type="SMART" id="SM00360">
    <property type="entry name" value="RRM"/>
    <property type="match status" value="2"/>
</dbReference>
<dbReference type="SUPFAM" id="SSF54928">
    <property type="entry name" value="RNA-binding domain, RBD"/>
    <property type="match status" value="1"/>
</dbReference>
<keyword evidence="1 2" id="KW-0694">RNA-binding</keyword>
<dbReference type="AlphaFoldDB" id="A0A2T9Z4A0"/>
<dbReference type="PANTHER" id="PTHR10501">
    <property type="entry name" value="U1 SMALL NUCLEAR RIBONUCLEOPROTEIN A/U2 SMALL NUCLEAR RIBONUCLEOPROTEIN B"/>
    <property type="match status" value="1"/>
</dbReference>
<accession>A0A2T9Z4A0</accession>
<dbReference type="Proteomes" id="UP000245699">
    <property type="component" value="Unassembled WGS sequence"/>
</dbReference>
<dbReference type="PROSITE" id="PS50102">
    <property type="entry name" value="RRM"/>
    <property type="match status" value="2"/>
</dbReference>
<proteinExistence type="predicted"/>
<dbReference type="InterPro" id="IPR000504">
    <property type="entry name" value="RRM_dom"/>
</dbReference>